<evidence type="ECO:0000313" key="2">
    <source>
        <dbReference type="EMBL" id="VYU34341.1"/>
    </source>
</evidence>
<feature type="transmembrane region" description="Helical" evidence="1">
    <location>
        <begin position="78"/>
        <end position="96"/>
    </location>
</feature>
<dbReference type="AlphaFoldDB" id="A0A6N3E6J4"/>
<reference evidence="2" key="1">
    <citation type="submission" date="2019-11" db="EMBL/GenBank/DDBJ databases">
        <authorList>
            <person name="Feng L."/>
        </authorList>
    </citation>
    <scope>NUCLEOTIDE SEQUENCE</scope>
    <source>
        <strain evidence="2">PclaraLFYP37</strain>
    </source>
</reference>
<keyword evidence="1" id="KW-1133">Transmembrane helix</keyword>
<gene>
    <name evidence="2" type="ORF">PCLFYP37_02575</name>
</gene>
<feature type="transmembrane region" description="Helical" evidence="1">
    <location>
        <begin position="141"/>
        <end position="165"/>
    </location>
</feature>
<feature type="transmembrane region" description="Helical" evidence="1">
    <location>
        <begin position="197"/>
        <end position="216"/>
    </location>
</feature>
<protein>
    <submittedName>
        <fullName evidence="2">Uncharacterized protein</fullName>
    </submittedName>
</protein>
<feature type="transmembrane region" description="Helical" evidence="1">
    <location>
        <begin position="46"/>
        <end position="66"/>
    </location>
</feature>
<organism evidence="2">
    <name type="scientific">Paraprevotella clara</name>
    <dbReference type="NCBI Taxonomy" id="454154"/>
    <lineage>
        <taxon>Bacteria</taxon>
        <taxon>Pseudomonadati</taxon>
        <taxon>Bacteroidota</taxon>
        <taxon>Bacteroidia</taxon>
        <taxon>Bacteroidales</taxon>
        <taxon>Prevotellaceae</taxon>
        <taxon>Paraprevotella</taxon>
    </lineage>
</organism>
<name>A0A6N3E6J4_9BACT</name>
<sequence length="217" mass="24821">MNTQIKLILRALLPLLFIGANRIGQHIARPHFIPDDAAVRAEVLFPAFLLFFFPIILLIHGCICYINQRHKFNLKRLAYALAILFILMSIPTFFLSDNPLSAKIWEASENLFGSVILWLYLYGMNATRQVNVPEWNSKSGVAWFCISLCLIVGILIPSCLFHYGVIGSMPFRLYSPLILSYGWFGLIWLLQNKWIKAGLLILAVFSFVYMFNMSTIP</sequence>
<dbReference type="RefSeq" id="WP_412442046.1">
    <property type="nucleotide sequence ID" value="NZ_CACRUT010000015.1"/>
</dbReference>
<keyword evidence="1" id="KW-0472">Membrane</keyword>
<feature type="transmembrane region" description="Helical" evidence="1">
    <location>
        <begin position="171"/>
        <end position="190"/>
    </location>
</feature>
<proteinExistence type="predicted"/>
<feature type="transmembrane region" description="Helical" evidence="1">
    <location>
        <begin position="102"/>
        <end position="121"/>
    </location>
</feature>
<evidence type="ECO:0000256" key="1">
    <source>
        <dbReference type="SAM" id="Phobius"/>
    </source>
</evidence>
<keyword evidence="1" id="KW-0812">Transmembrane</keyword>
<accession>A0A6N3E6J4</accession>
<dbReference type="EMBL" id="CACRUT010000015">
    <property type="protein sequence ID" value="VYU34341.1"/>
    <property type="molecule type" value="Genomic_DNA"/>
</dbReference>